<organism evidence="1 2">
    <name type="scientific">Agromyces humatus</name>
    <dbReference type="NCBI Taxonomy" id="279573"/>
    <lineage>
        <taxon>Bacteria</taxon>
        <taxon>Bacillati</taxon>
        <taxon>Actinomycetota</taxon>
        <taxon>Actinomycetes</taxon>
        <taxon>Micrococcales</taxon>
        <taxon>Microbacteriaceae</taxon>
        <taxon>Agromyces</taxon>
    </lineage>
</organism>
<evidence type="ECO:0000313" key="2">
    <source>
        <dbReference type="Proteomes" id="UP001500506"/>
    </source>
</evidence>
<keyword evidence="2" id="KW-1185">Reference proteome</keyword>
<gene>
    <name evidence="1" type="ORF">GCM10009747_16820</name>
</gene>
<dbReference type="Proteomes" id="UP001500506">
    <property type="component" value="Unassembled WGS sequence"/>
</dbReference>
<protein>
    <recommendedName>
        <fullName evidence="3">Zinc-finger domain-containing protein</fullName>
    </recommendedName>
</protein>
<reference evidence="2" key="1">
    <citation type="journal article" date="2019" name="Int. J. Syst. Evol. Microbiol.">
        <title>The Global Catalogue of Microorganisms (GCM) 10K type strain sequencing project: providing services to taxonomists for standard genome sequencing and annotation.</title>
        <authorList>
            <consortium name="The Broad Institute Genomics Platform"/>
            <consortium name="The Broad Institute Genome Sequencing Center for Infectious Disease"/>
            <person name="Wu L."/>
            <person name="Ma J."/>
        </authorList>
    </citation>
    <scope>NUCLEOTIDE SEQUENCE [LARGE SCALE GENOMIC DNA]</scope>
    <source>
        <strain evidence="2">JCM 14319</strain>
    </source>
</reference>
<name>A0ABP4WSY3_9MICO</name>
<evidence type="ECO:0008006" key="3">
    <source>
        <dbReference type="Google" id="ProtNLM"/>
    </source>
</evidence>
<dbReference type="EMBL" id="BAAANH010000003">
    <property type="protein sequence ID" value="GAA1758660.1"/>
    <property type="molecule type" value="Genomic_DNA"/>
</dbReference>
<dbReference type="RefSeq" id="WP_232499428.1">
    <property type="nucleotide sequence ID" value="NZ_BAAANH010000003.1"/>
</dbReference>
<evidence type="ECO:0000313" key="1">
    <source>
        <dbReference type="EMBL" id="GAA1758660.1"/>
    </source>
</evidence>
<comment type="caution">
    <text evidence="1">The sequence shown here is derived from an EMBL/GenBank/DDBJ whole genome shotgun (WGS) entry which is preliminary data.</text>
</comment>
<sequence length="92" mass="9497">MTGHVSLSREAVARLTANTEPWLSCDDCFDQVDAAVEALLGSTVPLAEGFRAHLLGCAACHEEAQSLAALVAEHHDLTAADAVARLDAAVGA</sequence>
<proteinExistence type="predicted"/>
<accession>A0ABP4WSY3</accession>